<dbReference type="Proteomes" id="UP000053989">
    <property type="component" value="Unassembled WGS sequence"/>
</dbReference>
<evidence type="ECO:0000313" key="1">
    <source>
        <dbReference type="EMBL" id="KIM69557.1"/>
    </source>
</evidence>
<proteinExistence type="predicted"/>
<dbReference type="AlphaFoldDB" id="A0A0C3AX50"/>
<gene>
    <name evidence="1" type="ORF">SCLCIDRAFT_711717</name>
</gene>
<dbReference type="HOGENOM" id="CLU_2759300_0_0_1"/>
<keyword evidence="2" id="KW-1185">Reference proteome</keyword>
<protein>
    <submittedName>
        <fullName evidence="1">Uncharacterized protein</fullName>
    </submittedName>
</protein>
<dbReference type="EMBL" id="KN822006">
    <property type="protein sequence ID" value="KIM69557.1"/>
    <property type="molecule type" value="Genomic_DNA"/>
</dbReference>
<organism evidence="1 2">
    <name type="scientific">Scleroderma citrinum Foug A</name>
    <dbReference type="NCBI Taxonomy" id="1036808"/>
    <lineage>
        <taxon>Eukaryota</taxon>
        <taxon>Fungi</taxon>
        <taxon>Dikarya</taxon>
        <taxon>Basidiomycota</taxon>
        <taxon>Agaricomycotina</taxon>
        <taxon>Agaricomycetes</taxon>
        <taxon>Agaricomycetidae</taxon>
        <taxon>Boletales</taxon>
        <taxon>Sclerodermatineae</taxon>
        <taxon>Sclerodermataceae</taxon>
        <taxon>Scleroderma</taxon>
    </lineage>
</organism>
<name>A0A0C3AX50_9AGAM</name>
<reference evidence="2" key="2">
    <citation type="submission" date="2015-01" db="EMBL/GenBank/DDBJ databases">
        <title>Evolutionary Origins and Diversification of the Mycorrhizal Mutualists.</title>
        <authorList>
            <consortium name="DOE Joint Genome Institute"/>
            <consortium name="Mycorrhizal Genomics Consortium"/>
            <person name="Kohler A."/>
            <person name="Kuo A."/>
            <person name="Nagy L.G."/>
            <person name="Floudas D."/>
            <person name="Copeland A."/>
            <person name="Barry K.W."/>
            <person name="Cichocki N."/>
            <person name="Veneault-Fourrey C."/>
            <person name="LaButti K."/>
            <person name="Lindquist E.A."/>
            <person name="Lipzen A."/>
            <person name="Lundell T."/>
            <person name="Morin E."/>
            <person name="Murat C."/>
            <person name="Riley R."/>
            <person name="Ohm R."/>
            <person name="Sun H."/>
            <person name="Tunlid A."/>
            <person name="Henrissat B."/>
            <person name="Grigoriev I.V."/>
            <person name="Hibbett D.S."/>
            <person name="Martin F."/>
        </authorList>
    </citation>
    <scope>NUCLEOTIDE SEQUENCE [LARGE SCALE GENOMIC DNA]</scope>
    <source>
        <strain evidence="2">Foug A</strain>
    </source>
</reference>
<evidence type="ECO:0000313" key="2">
    <source>
        <dbReference type="Proteomes" id="UP000053989"/>
    </source>
</evidence>
<dbReference type="InParanoid" id="A0A0C3AX50"/>
<accession>A0A0C3AX50</accession>
<sequence length="70" mass="7640">MADRFLRHLRIASLHHSSGSVPTTGRHRRVVAAALVAQLLGGVIVCRCRCRCLLAITVGHCSSRRLIGPR</sequence>
<reference evidence="1 2" key="1">
    <citation type="submission" date="2014-04" db="EMBL/GenBank/DDBJ databases">
        <authorList>
            <consortium name="DOE Joint Genome Institute"/>
            <person name="Kuo A."/>
            <person name="Kohler A."/>
            <person name="Nagy L.G."/>
            <person name="Floudas D."/>
            <person name="Copeland A."/>
            <person name="Barry K.W."/>
            <person name="Cichocki N."/>
            <person name="Veneault-Fourrey C."/>
            <person name="LaButti K."/>
            <person name="Lindquist E.A."/>
            <person name="Lipzen A."/>
            <person name="Lundell T."/>
            <person name="Morin E."/>
            <person name="Murat C."/>
            <person name="Sun H."/>
            <person name="Tunlid A."/>
            <person name="Henrissat B."/>
            <person name="Grigoriev I.V."/>
            <person name="Hibbett D.S."/>
            <person name="Martin F."/>
            <person name="Nordberg H.P."/>
            <person name="Cantor M.N."/>
            <person name="Hua S.X."/>
        </authorList>
    </citation>
    <scope>NUCLEOTIDE SEQUENCE [LARGE SCALE GENOMIC DNA]</scope>
    <source>
        <strain evidence="1 2">Foug A</strain>
    </source>
</reference>